<dbReference type="EMBL" id="LAZR01045746">
    <property type="protein sequence ID" value="KKK98147.1"/>
    <property type="molecule type" value="Genomic_DNA"/>
</dbReference>
<accession>A0A0F8ZWB6</accession>
<protein>
    <submittedName>
        <fullName evidence="1">Uncharacterized protein</fullName>
    </submittedName>
</protein>
<dbReference type="AlphaFoldDB" id="A0A0F8ZWB6"/>
<reference evidence="1" key="1">
    <citation type="journal article" date="2015" name="Nature">
        <title>Complex archaea that bridge the gap between prokaryotes and eukaryotes.</title>
        <authorList>
            <person name="Spang A."/>
            <person name="Saw J.H."/>
            <person name="Jorgensen S.L."/>
            <person name="Zaremba-Niedzwiedzka K."/>
            <person name="Martijn J."/>
            <person name="Lind A.E."/>
            <person name="van Eijk R."/>
            <person name="Schleper C."/>
            <person name="Guy L."/>
            <person name="Ettema T.J."/>
        </authorList>
    </citation>
    <scope>NUCLEOTIDE SEQUENCE</scope>
</reference>
<gene>
    <name evidence="1" type="ORF">LCGC14_2645660</name>
</gene>
<evidence type="ECO:0000313" key="1">
    <source>
        <dbReference type="EMBL" id="KKK98147.1"/>
    </source>
</evidence>
<proteinExistence type="predicted"/>
<sequence>MAAENFNTFLETDPGSVIVVTSSRVTWTDILALQDNTHVSLDKGAAFFDGSFVHTLTISLTASEKAASRGHFWSMTNDLDDYQGLIDNSKDGLFLQISKTIIIILPVSGRTRELDESISFSISLIKLGIYNIIFCSE</sequence>
<name>A0A0F8ZWB6_9ZZZZ</name>
<comment type="caution">
    <text evidence="1">The sequence shown here is derived from an EMBL/GenBank/DDBJ whole genome shotgun (WGS) entry which is preliminary data.</text>
</comment>
<organism evidence="1">
    <name type="scientific">marine sediment metagenome</name>
    <dbReference type="NCBI Taxonomy" id="412755"/>
    <lineage>
        <taxon>unclassified sequences</taxon>
        <taxon>metagenomes</taxon>
        <taxon>ecological metagenomes</taxon>
    </lineage>
</organism>